<evidence type="ECO:0000256" key="1">
    <source>
        <dbReference type="ARBA" id="ARBA00004141"/>
    </source>
</evidence>
<dbReference type="GO" id="GO:0015179">
    <property type="term" value="F:L-amino acid transmembrane transporter activity"/>
    <property type="evidence" value="ECO:0007669"/>
    <property type="project" value="TreeGrafter"/>
</dbReference>
<comment type="subcellular location">
    <subcellularLocation>
        <location evidence="1">Membrane</location>
        <topology evidence="1">Multi-pass membrane protein</topology>
    </subcellularLocation>
</comment>
<evidence type="ECO:0000256" key="4">
    <source>
        <dbReference type="ARBA" id="ARBA00022692"/>
    </source>
</evidence>
<feature type="domain" description="Amino acid transporter transmembrane" evidence="9">
    <location>
        <begin position="77"/>
        <end position="463"/>
    </location>
</feature>
<dbReference type="EMBL" id="GBEZ01021971">
    <property type="protein sequence ID" value="JAC64827.1"/>
    <property type="molecule type" value="Transcribed_RNA"/>
</dbReference>
<keyword evidence="5" id="KW-0029">Amino-acid transport</keyword>
<feature type="transmembrane region" description="Helical" evidence="8">
    <location>
        <begin position="486"/>
        <end position="507"/>
    </location>
</feature>
<feature type="transmembrane region" description="Helical" evidence="8">
    <location>
        <begin position="319"/>
        <end position="343"/>
    </location>
</feature>
<feature type="transmembrane region" description="Helical" evidence="8">
    <location>
        <begin position="236"/>
        <end position="259"/>
    </location>
</feature>
<evidence type="ECO:0000256" key="3">
    <source>
        <dbReference type="ARBA" id="ARBA00022448"/>
    </source>
</evidence>
<keyword evidence="6 8" id="KW-1133">Transmembrane helix</keyword>
<dbReference type="AlphaFoldDB" id="A0A061QVY2"/>
<evidence type="ECO:0000259" key="9">
    <source>
        <dbReference type="Pfam" id="PF01490"/>
    </source>
</evidence>
<evidence type="ECO:0000256" key="8">
    <source>
        <dbReference type="SAM" id="Phobius"/>
    </source>
</evidence>
<feature type="transmembrane region" description="Helical" evidence="8">
    <location>
        <begin position="95"/>
        <end position="120"/>
    </location>
</feature>
<dbReference type="InterPro" id="IPR013057">
    <property type="entry name" value="AA_transpt_TM"/>
</dbReference>
<evidence type="ECO:0000313" key="10">
    <source>
        <dbReference type="EMBL" id="JAC64827.1"/>
    </source>
</evidence>
<dbReference type="PANTHER" id="PTHR22950:SF458">
    <property type="entry name" value="SODIUM-COUPLED NEUTRAL AMINO ACID TRANSPORTER 11-RELATED"/>
    <property type="match status" value="1"/>
</dbReference>
<feature type="transmembrane region" description="Helical" evidence="8">
    <location>
        <begin position="436"/>
        <end position="459"/>
    </location>
</feature>
<protein>
    <submittedName>
        <fullName evidence="10">Solute carrier family 38 (Sodium-coupled neutral amino acid transporter), member 1</fullName>
    </submittedName>
</protein>
<feature type="transmembrane region" description="Helical" evidence="8">
    <location>
        <begin position="412"/>
        <end position="430"/>
    </location>
</feature>
<organism evidence="10">
    <name type="scientific">Tetraselmis sp. GSL018</name>
    <dbReference type="NCBI Taxonomy" id="582737"/>
    <lineage>
        <taxon>Eukaryota</taxon>
        <taxon>Viridiplantae</taxon>
        <taxon>Chlorophyta</taxon>
        <taxon>core chlorophytes</taxon>
        <taxon>Chlorodendrophyceae</taxon>
        <taxon>Chlorodendrales</taxon>
        <taxon>Chlorodendraceae</taxon>
        <taxon>Tetraselmis</taxon>
    </lineage>
</organism>
<accession>A0A061QVY2</accession>
<sequence length="515" mass="54995">MKMPCDNTVEQGDDSLAVNLLSDSENGQVHSPTGRRPSNCETERSSFSWAAMRSYMLEEGDGLAGAPVTLPGVRLATLRQSSANLVNSIVGAGMMALPMGFAVLGLLGGLLSFAFVYWVFDSSIHILVKVSCLKSKATYGDLVEAVMGPVGGILVRISLVLTCLGFLISYMVIFGDLLVGSAPSYDGLVTTWAGLSGSSDIPWFLHRPTVVGAVCVVCLFPTLCLRSLERLAAASFVKVLVTGVFALVTVVTTALAAGSGGLPGSRLWPDMEALRADPLAAAARIVAVVPVVLTAYSCHFNIHPVMHELENFTETRMSWVVRSALGGSSLIFCFIGIAGYLSFGADVEADVLQNYSASYLAPLYGDTLGYAMDVILKVGYFVLLVCTYPLLNWPFRENILELAGLHSNMMSTTRFAILAACLLFFVYIIAMSIPTLWTALSLMGSTSAVMIIFVFPGIIQYASAHERLDVPSDSNMRRVQLSLRRFGGIGLVILGVFVGAAGVYSTVHQPDCGLS</sequence>
<feature type="transmembrane region" description="Helical" evidence="8">
    <location>
        <begin position="279"/>
        <end position="298"/>
    </location>
</feature>
<keyword evidence="3" id="KW-0813">Transport</keyword>
<evidence type="ECO:0000256" key="7">
    <source>
        <dbReference type="ARBA" id="ARBA00023136"/>
    </source>
</evidence>
<gene>
    <name evidence="10" type="primary">SLC38A1</name>
    <name evidence="10" type="ORF">TSPGSL018_17440</name>
</gene>
<name>A0A061QVY2_9CHLO</name>
<dbReference type="PANTHER" id="PTHR22950">
    <property type="entry name" value="AMINO ACID TRANSPORTER"/>
    <property type="match status" value="1"/>
</dbReference>
<feature type="transmembrane region" description="Helical" evidence="8">
    <location>
        <begin position="204"/>
        <end position="224"/>
    </location>
</feature>
<dbReference type="Pfam" id="PF01490">
    <property type="entry name" value="Aa_trans"/>
    <property type="match status" value="1"/>
</dbReference>
<proteinExistence type="inferred from homology"/>
<evidence type="ECO:0000256" key="5">
    <source>
        <dbReference type="ARBA" id="ARBA00022970"/>
    </source>
</evidence>
<evidence type="ECO:0000256" key="6">
    <source>
        <dbReference type="ARBA" id="ARBA00022989"/>
    </source>
</evidence>
<keyword evidence="4 8" id="KW-0812">Transmembrane</keyword>
<comment type="similarity">
    <text evidence="2">Belongs to the amino acid/polyamine transporter 2 family.</text>
</comment>
<feature type="transmembrane region" description="Helical" evidence="8">
    <location>
        <begin position="368"/>
        <end position="391"/>
    </location>
</feature>
<evidence type="ECO:0000256" key="2">
    <source>
        <dbReference type="ARBA" id="ARBA00008066"/>
    </source>
</evidence>
<feature type="transmembrane region" description="Helical" evidence="8">
    <location>
        <begin position="153"/>
        <end position="173"/>
    </location>
</feature>
<dbReference type="GO" id="GO:0016020">
    <property type="term" value="C:membrane"/>
    <property type="evidence" value="ECO:0007669"/>
    <property type="project" value="UniProtKB-SubCell"/>
</dbReference>
<reference evidence="10" key="1">
    <citation type="submission" date="2014-05" db="EMBL/GenBank/DDBJ databases">
        <title>The transcriptome of the halophilic microalga Tetraselmis sp. GSL018 isolated from the Great Salt Lake, Utah.</title>
        <authorList>
            <person name="Jinkerson R.E."/>
            <person name="D'Adamo S."/>
            <person name="Posewitz M.C."/>
        </authorList>
    </citation>
    <scope>NUCLEOTIDE SEQUENCE</scope>
    <source>
        <strain evidence="10">GSL018</strain>
    </source>
</reference>
<keyword evidence="7 8" id="KW-0472">Membrane</keyword>